<keyword evidence="2" id="KW-1185">Reference proteome</keyword>
<feature type="region of interest" description="Disordered" evidence="1">
    <location>
        <begin position="1"/>
        <end position="30"/>
    </location>
</feature>
<evidence type="ECO:0000256" key="1">
    <source>
        <dbReference type="SAM" id="MobiDB-lite"/>
    </source>
</evidence>
<dbReference type="AlphaFoldDB" id="A0A915JN09"/>
<evidence type="ECO:0000313" key="2">
    <source>
        <dbReference type="Proteomes" id="UP000887565"/>
    </source>
</evidence>
<organism evidence="2 3">
    <name type="scientific">Romanomermis culicivorax</name>
    <name type="common">Nematode worm</name>
    <dbReference type="NCBI Taxonomy" id="13658"/>
    <lineage>
        <taxon>Eukaryota</taxon>
        <taxon>Metazoa</taxon>
        <taxon>Ecdysozoa</taxon>
        <taxon>Nematoda</taxon>
        <taxon>Enoplea</taxon>
        <taxon>Dorylaimia</taxon>
        <taxon>Mermithida</taxon>
        <taxon>Mermithoidea</taxon>
        <taxon>Mermithidae</taxon>
        <taxon>Romanomermis</taxon>
    </lineage>
</organism>
<dbReference type="Proteomes" id="UP000887565">
    <property type="component" value="Unplaced"/>
</dbReference>
<reference evidence="3" key="1">
    <citation type="submission" date="2022-11" db="UniProtKB">
        <authorList>
            <consortium name="WormBaseParasite"/>
        </authorList>
    </citation>
    <scope>IDENTIFICATION</scope>
</reference>
<name>A0A915JN09_ROMCU</name>
<accession>A0A915JN09</accession>
<evidence type="ECO:0000313" key="3">
    <source>
        <dbReference type="WBParaSite" id="nRc.2.0.1.t27356-RA"/>
    </source>
</evidence>
<protein>
    <submittedName>
        <fullName evidence="3">Uncharacterized protein</fullName>
    </submittedName>
</protein>
<sequence length="124" mass="13615">LRKGKGKGRGRGKGKGKGRGQGKGKDKGKLQYKKVKKQLHTIVVSAKHKSQPNFETISKNALNTGKCISQVQSFIQFRCHAICKLESVTGANWLYGTYHSLGDISIPAYTPAQLYAAVQKLHCM</sequence>
<dbReference type="WBParaSite" id="nRc.2.0.1.t27356-RA">
    <property type="protein sequence ID" value="nRc.2.0.1.t27356-RA"/>
    <property type="gene ID" value="nRc.2.0.1.g27356"/>
</dbReference>
<proteinExistence type="predicted"/>
<feature type="compositionally biased region" description="Basic residues" evidence="1">
    <location>
        <begin position="1"/>
        <end position="22"/>
    </location>
</feature>